<dbReference type="AlphaFoldDB" id="A0A8H8D1I4"/>
<dbReference type="Proteomes" id="UP000670092">
    <property type="component" value="Unassembled WGS sequence"/>
</dbReference>
<evidence type="ECO:0000313" key="2">
    <source>
        <dbReference type="Proteomes" id="UP000670092"/>
    </source>
</evidence>
<protein>
    <submittedName>
        <fullName evidence="1">Uncharacterized protein</fullName>
    </submittedName>
</protein>
<sequence>MLNLKVLTRRVVGSSSTGFLWHIRFYSLHDCLIATCKINSVCVKLLVPICFSKPTTWMNGMKKWLFGPGWW</sequence>
<comment type="caution">
    <text evidence="1">The sequence shown here is derived from an EMBL/GenBank/DDBJ whole genome shotgun (WGS) entry which is preliminary data.</text>
</comment>
<accession>A0A8H8D1I4</accession>
<name>A0A8H8D1I4_AJECA</name>
<gene>
    <name evidence="1" type="ORF">I7I52_07136</name>
</gene>
<dbReference type="VEuPathDB" id="FungiDB:I7I52_07136"/>
<reference evidence="1 2" key="1">
    <citation type="submission" date="2021-01" db="EMBL/GenBank/DDBJ databases">
        <title>Chromosome-level genome assembly of a human fungal pathogen reveals clustering of transcriptionally co-regulated genes.</title>
        <authorList>
            <person name="Voorhies M."/>
            <person name="Cohen S."/>
            <person name="Shea T.P."/>
            <person name="Petrus S."/>
            <person name="Munoz J.F."/>
            <person name="Poplawski S."/>
            <person name="Goldman W.E."/>
            <person name="Michael T."/>
            <person name="Cuomo C.A."/>
            <person name="Sil A."/>
            <person name="Beyhan S."/>
        </authorList>
    </citation>
    <scope>NUCLEOTIDE SEQUENCE [LARGE SCALE GENOMIC DNA]</scope>
    <source>
        <strain evidence="1 2">G184AR</strain>
    </source>
</reference>
<organism evidence="1 2">
    <name type="scientific">Ajellomyces capsulatus</name>
    <name type="common">Darling's disease fungus</name>
    <name type="synonym">Histoplasma capsulatum</name>
    <dbReference type="NCBI Taxonomy" id="5037"/>
    <lineage>
        <taxon>Eukaryota</taxon>
        <taxon>Fungi</taxon>
        <taxon>Dikarya</taxon>
        <taxon>Ascomycota</taxon>
        <taxon>Pezizomycotina</taxon>
        <taxon>Eurotiomycetes</taxon>
        <taxon>Eurotiomycetidae</taxon>
        <taxon>Onygenales</taxon>
        <taxon>Ajellomycetaceae</taxon>
        <taxon>Histoplasma</taxon>
    </lineage>
</organism>
<evidence type="ECO:0000313" key="1">
    <source>
        <dbReference type="EMBL" id="KAG5296448.1"/>
    </source>
</evidence>
<dbReference type="EMBL" id="JAEVHI010000003">
    <property type="protein sequence ID" value="KAG5296448.1"/>
    <property type="molecule type" value="Genomic_DNA"/>
</dbReference>
<proteinExistence type="predicted"/>